<keyword evidence="2" id="KW-1185">Reference proteome</keyword>
<dbReference type="VEuPathDB" id="VectorBase:AARA008434"/>
<dbReference type="Proteomes" id="UP000075840">
    <property type="component" value="Unassembled WGS sequence"/>
</dbReference>
<organism evidence="1 2">
    <name type="scientific">Anopheles arabiensis</name>
    <name type="common">Mosquito</name>
    <dbReference type="NCBI Taxonomy" id="7173"/>
    <lineage>
        <taxon>Eukaryota</taxon>
        <taxon>Metazoa</taxon>
        <taxon>Ecdysozoa</taxon>
        <taxon>Arthropoda</taxon>
        <taxon>Hexapoda</taxon>
        <taxon>Insecta</taxon>
        <taxon>Pterygota</taxon>
        <taxon>Neoptera</taxon>
        <taxon>Endopterygota</taxon>
        <taxon>Diptera</taxon>
        <taxon>Nematocera</taxon>
        <taxon>Culicoidea</taxon>
        <taxon>Culicidae</taxon>
        <taxon>Anophelinae</taxon>
        <taxon>Anopheles</taxon>
    </lineage>
</organism>
<protein>
    <submittedName>
        <fullName evidence="1">Uncharacterized protein</fullName>
    </submittedName>
</protein>
<reference evidence="1" key="1">
    <citation type="submission" date="2022-08" db="UniProtKB">
        <authorList>
            <consortium name="EnsemblMetazoa"/>
        </authorList>
    </citation>
    <scope>IDENTIFICATION</scope>
    <source>
        <strain evidence="1">Dongola</strain>
    </source>
</reference>
<sequence>MRSLIALFALIACVALANAGSLPHKYPYTRGRCYENSYHEYPLMPANFDNYFMYNYLKPSPNDGFPYYGYPYGECSSCRKYQTEEVAVVKPECPCQQQH</sequence>
<evidence type="ECO:0000313" key="2">
    <source>
        <dbReference type="Proteomes" id="UP000075840"/>
    </source>
</evidence>
<dbReference type="AlphaFoldDB" id="A0A182I4D7"/>
<evidence type="ECO:0000313" key="1">
    <source>
        <dbReference type="EnsemblMetazoa" id="AARA008434-PA"/>
    </source>
</evidence>
<dbReference type="EnsemblMetazoa" id="AARA008434-RA">
    <property type="protein sequence ID" value="AARA008434-PA"/>
    <property type="gene ID" value="AARA008434"/>
</dbReference>
<accession>A0A182I4D7</accession>
<dbReference type="EMBL" id="APCN01002303">
    <property type="status" value="NOT_ANNOTATED_CDS"/>
    <property type="molecule type" value="Genomic_DNA"/>
</dbReference>
<name>A0A182I4D7_ANOAR</name>
<proteinExistence type="predicted"/>